<dbReference type="NCBIfam" id="NF045510">
    <property type="entry name" value="4Cys_prefix_kin"/>
    <property type="match status" value="1"/>
</dbReference>
<evidence type="ECO:0000313" key="4">
    <source>
        <dbReference type="Proteomes" id="UP000192997"/>
    </source>
</evidence>
<feature type="domain" description="PPM-type phosphatase" evidence="2">
    <location>
        <begin position="273"/>
        <end position="532"/>
    </location>
</feature>
<dbReference type="InterPro" id="IPR036457">
    <property type="entry name" value="PPM-type-like_dom_sf"/>
</dbReference>
<keyword evidence="1" id="KW-0812">Transmembrane</keyword>
<protein>
    <submittedName>
        <fullName evidence="3">Serine/threonine protein phosphatase</fullName>
    </submittedName>
</protein>
<dbReference type="PROSITE" id="PS51746">
    <property type="entry name" value="PPM_2"/>
    <property type="match status" value="1"/>
</dbReference>
<dbReference type="Proteomes" id="UP000192997">
    <property type="component" value="Unassembled WGS sequence"/>
</dbReference>
<dbReference type="AlphaFoldDB" id="A0A1X4G966"/>
<name>A0A1X4G966_9CYAN</name>
<reference evidence="4" key="1">
    <citation type="submission" date="2017-04" db="EMBL/GenBank/DDBJ databases">
        <authorList>
            <person name="Abreu V.A."/>
            <person name="Popin R.V."/>
            <person name="Rigonato J."/>
            <person name="Andreote A.P."/>
            <person name="Schaker P.C."/>
            <person name="Hoff-Risseti C."/>
            <person name="Alvarenga D.O."/>
            <person name="Varani A.M."/>
            <person name="Fiore M.F."/>
        </authorList>
    </citation>
    <scope>NUCLEOTIDE SEQUENCE [LARGE SCALE GENOMIC DNA]</scope>
    <source>
        <strain evidence="4">CENA303</strain>
    </source>
</reference>
<dbReference type="SUPFAM" id="SSF81606">
    <property type="entry name" value="PP2C-like"/>
    <property type="match status" value="1"/>
</dbReference>
<dbReference type="RefSeq" id="WP_040553608.1">
    <property type="nucleotide sequence ID" value="NZ_NBYN01000027.1"/>
</dbReference>
<evidence type="ECO:0000313" key="3">
    <source>
        <dbReference type="EMBL" id="OSO93323.1"/>
    </source>
</evidence>
<proteinExistence type="predicted"/>
<dbReference type="SMART" id="SM00331">
    <property type="entry name" value="PP2C_SIG"/>
    <property type="match status" value="1"/>
</dbReference>
<organism evidence="3 4">
    <name type="scientific">Cylindrospermopsis raciborskii CENA303</name>
    <dbReference type="NCBI Taxonomy" id="1170769"/>
    <lineage>
        <taxon>Bacteria</taxon>
        <taxon>Bacillati</taxon>
        <taxon>Cyanobacteriota</taxon>
        <taxon>Cyanophyceae</taxon>
        <taxon>Nostocales</taxon>
        <taxon>Aphanizomenonaceae</taxon>
        <taxon>Cylindrospermopsis</taxon>
    </lineage>
</organism>
<feature type="transmembrane region" description="Helical" evidence="1">
    <location>
        <begin position="610"/>
        <end position="630"/>
    </location>
</feature>
<keyword evidence="1" id="KW-1133">Transmembrane helix</keyword>
<dbReference type="InterPro" id="IPR001932">
    <property type="entry name" value="PPM-type_phosphatase-like_dom"/>
</dbReference>
<dbReference type="CDD" id="cd00143">
    <property type="entry name" value="PP2Cc"/>
    <property type="match status" value="1"/>
</dbReference>
<comment type="caution">
    <text evidence="3">The sequence shown here is derived from an EMBL/GenBank/DDBJ whole genome shotgun (WGS) entry which is preliminary data.</text>
</comment>
<dbReference type="EMBL" id="NBYN01000027">
    <property type="protein sequence ID" value="OSO93323.1"/>
    <property type="molecule type" value="Genomic_DNA"/>
</dbReference>
<accession>A0A1X4G966</accession>
<dbReference type="Pfam" id="PF13672">
    <property type="entry name" value="PP2C_2"/>
    <property type="match status" value="1"/>
</dbReference>
<dbReference type="SMART" id="SM00332">
    <property type="entry name" value="PP2Cc"/>
    <property type="match status" value="1"/>
</dbReference>
<evidence type="ECO:0000256" key="1">
    <source>
        <dbReference type="SAM" id="Phobius"/>
    </source>
</evidence>
<dbReference type="Gene3D" id="3.60.40.10">
    <property type="entry name" value="PPM-type phosphatase domain"/>
    <property type="match status" value="1"/>
</dbReference>
<sequence>MYYNERIIYCVSPHCENPTNHLGDRICQSCQTPLVYRYLWAKGAVNISSGTKVANRYEVITEQIWLDTQPRKTPEAPSQLPPSVIPYLKLYGERLHVPQPYGIVDFEYNNEDHRSHEIILFENAPIDTNGNLYPIITIAWEQAKAVRQLYWLWQILELWKPLSQMGLAASLLSPENIFVEGWCVKLLELPSTTSTFTLQDLGQSWQSWVIAAKAEIAPKLSLLIQEMCQPNANLESITYQLNKLLLASAGELPLMVTVAGLTDKGPIMQHNEDTCYPSQYTDLDNYLKEHLLIVCDGVGGHEGGEVASQLAVQSAKLQIRAWLQDIAEQTEILTPDLLQQQLAASLRVVNNMIWSCNDEQNRQGRERMATTLLMAIQLPQPVTTNTGWESDNGHELYLASIGDSRAYWITPYYCQLLTIDDDMATKIVSSGKSLYRQAMITPHANALTQALGIKEAESLEFNIRRFILEEDGVLLLCSDGLSDNDWVEKSWQDQVIPLLTGKITVEDAVHKWVQLAKEKNGQDNISVVVSLFRNQAHLIVTPPPEHGLEVLEPEELLITVLEPESEIPPLQAYIIDSLAVNSSDPLDLNLTLEGSTTTGKTNSHKPSHHLVKLLIGLFVLLLGSGGIYLWTWRESQPHTWNQICQQLPEKFQPLCLKQ</sequence>
<gene>
    <name evidence="3" type="ORF">B7O87_05925</name>
</gene>
<keyword evidence="1" id="KW-0472">Membrane</keyword>
<evidence type="ECO:0000259" key="2">
    <source>
        <dbReference type="PROSITE" id="PS51746"/>
    </source>
</evidence>